<comment type="caution">
    <text evidence="6">The sequence shown here is derived from an EMBL/GenBank/DDBJ whole genome shotgun (WGS) entry which is preliminary data.</text>
</comment>
<name>A0A5N4CIR0_CAMDR</name>
<protein>
    <submittedName>
        <fullName evidence="6">Tubulin beta chain</fullName>
    </submittedName>
</protein>
<accession>A0A5N4CIR0</accession>
<proteinExistence type="inferred from homology"/>
<keyword evidence="4" id="KW-0342">GTP-binding</keyword>
<keyword evidence="2" id="KW-0493">Microtubule</keyword>
<dbReference type="InterPro" id="IPR023123">
    <property type="entry name" value="Tubulin_C"/>
</dbReference>
<dbReference type="GO" id="GO:0005874">
    <property type="term" value="C:microtubule"/>
    <property type="evidence" value="ECO:0007669"/>
    <property type="project" value="UniProtKB-KW"/>
</dbReference>
<evidence type="ECO:0000256" key="4">
    <source>
        <dbReference type="ARBA" id="ARBA00023134"/>
    </source>
</evidence>
<dbReference type="AlphaFoldDB" id="A0A5N4CIR0"/>
<dbReference type="Gene3D" id="1.10.287.600">
    <property type="entry name" value="Helix hairpin bin"/>
    <property type="match status" value="1"/>
</dbReference>
<feature type="compositionally biased region" description="Basic and acidic residues" evidence="5">
    <location>
        <begin position="319"/>
        <end position="332"/>
    </location>
</feature>
<reference evidence="6 7" key="1">
    <citation type="journal article" date="2019" name="Mol. Ecol. Resour.">
        <title>Improving Illumina assemblies with Hi-C and long reads: an example with the North African dromedary.</title>
        <authorList>
            <person name="Elbers J.P."/>
            <person name="Rogers M.F."/>
            <person name="Perelman P.L."/>
            <person name="Proskuryakova A.A."/>
            <person name="Serdyukova N.A."/>
            <person name="Johnson W.E."/>
            <person name="Horin P."/>
            <person name="Corander J."/>
            <person name="Murphy D."/>
            <person name="Burger P.A."/>
        </authorList>
    </citation>
    <scope>NUCLEOTIDE SEQUENCE [LARGE SCALE GENOMIC DNA]</scope>
    <source>
        <strain evidence="6">Drom800</strain>
        <tissue evidence="6">Blood</tissue>
    </source>
</reference>
<feature type="compositionally biased region" description="Basic and acidic residues" evidence="5">
    <location>
        <begin position="234"/>
        <end position="244"/>
    </location>
</feature>
<evidence type="ECO:0000256" key="2">
    <source>
        <dbReference type="ARBA" id="ARBA00022701"/>
    </source>
</evidence>
<sequence length="332" mass="36073">MKQRWEEAEKQVVRIPNRDCPGSEAGDWYGYTLSICSSANRMDKTGSLAPPIQEVFKPSGTSTWLYPGARLLHWYTSEGMDQMELTEAKGSGNYPVSEYRQRSLSSRRWAGAVGSLVKHRVTGTLLTHNLVSDSHGSPPVHLPFFLSQHHKLSAVERVLSVPKGLGLEQSIPPEILPGHSPGLLLLPALLRTFAAAEIRQDLSRVLMGKGTTHAQNFRVASTTSDAWRELPYCEDGHADKRPRGEAGSSHHRGSRLPEGLLDLVREAGVAPMAAATFSTALWPVFLEDVALTSAGFSVAAMAGAASRSFSQGSHVQHRKAAEGRNKGFDEGS</sequence>
<dbReference type="SUPFAM" id="SSF55307">
    <property type="entry name" value="Tubulin C-terminal domain-like"/>
    <property type="match status" value="1"/>
</dbReference>
<evidence type="ECO:0000256" key="3">
    <source>
        <dbReference type="ARBA" id="ARBA00022741"/>
    </source>
</evidence>
<dbReference type="Proteomes" id="UP000299084">
    <property type="component" value="Unassembled WGS sequence"/>
</dbReference>
<feature type="region of interest" description="Disordered" evidence="5">
    <location>
        <begin position="234"/>
        <end position="255"/>
    </location>
</feature>
<evidence type="ECO:0000256" key="5">
    <source>
        <dbReference type="SAM" id="MobiDB-lite"/>
    </source>
</evidence>
<keyword evidence="7" id="KW-1185">Reference proteome</keyword>
<dbReference type="GO" id="GO:0005525">
    <property type="term" value="F:GTP binding"/>
    <property type="evidence" value="ECO:0007669"/>
    <property type="project" value="UniProtKB-KW"/>
</dbReference>
<dbReference type="EMBL" id="JWIN03000023">
    <property type="protein sequence ID" value="KAB1258798.1"/>
    <property type="molecule type" value="Genomic_DNA"/>
</dbReference>
<evidence type="ECO:0000313" key="6">
    <source>
        <dbReference type="EMBL" id="KAB1258798.1"/>
    </source>
</evidence>
<comment type="similarity">
    <text evidence="1">Belongs to the tubulin family.</text>
</comment>
<gene>
    <name evidence="6" type="ORF">Cadr_000023128</name>
</gene>
<evidence type="ECO:0000313" key="7">
    <source>
        <dbReference type="Proteomes" id="UP000299084"/>
    </source>
</evidence>
<organism evidence="6 7">
    <name type="scientific">Camelus dromedarius</name>
    <name type="common">Dromedary</name>
    <name type="synonym">Arabian camel</name>
    <dbReference type="NCBI Taxonomy" id="9838"/>
    <lineage>
        <taxon>Eukaryota</taxon>
        <taxon>Metazoa</taxon>
        <taxon>Chordata</taxon>
        <taxon>Craniata</taxon>
        <taxon>Vertebrata</taxon>
        <taxon>Euteleostomi</taxon>
        <taxon>Mammalia</taxon>
        <taxon>Eutheria</taxon>
        <taxon>Laurasiatheria</taxon>
        <taxon>Artiodactyla</taxon>
        <taxon>Tylopoda</taxon>
        <taxon>Camelidae</taxon>
        <taxon>Camelus</taxon>
    </lineage>
</organism>
<keyword evidence="3" id="KW-0547">Nucleotide-binding</keyword>
<dbReference type="InterPro" id="IPR008280">
    <property type="entry name" value="Tub_FtsZ_C"/>
</dbReference>
<feature type="region of interest" description="Disordered" evidence="5">
    <location>
        <begin position="307"/>
        <end position="332"/>
    </location>
</feature>
<evidence type="ECO:0000256" key="1">
    <source>
        <dbReference type="ARBA" id="ARBA00009636"/>
    </source>
</evidence>